<dbReference type="Proteomes" id="UP000246410">
    <property type="component" value="Unassembled WGS sequence"/>
</dbReference>
<dbReference type="SUPFAM" id="SSF55781">
    <property type="entry name" value="GAF domain-like"/>
    <property type="match status" value="1"/>
</dbReference>
<dbReference type="InterPro" id="IPR029016">
    <property type="entry name" value="GAF-like_dom_sf"/>
</dbReference>
<evidence type="ECO:0000259" key="2">
    <source>
        <dbReference type="Pfam" id="PF01590"/>
    </source>
</evidence>
<keyword evidence="4" id="KW-1185">Reference proteome</keyword>
<dbReference type="Pfam" id="PF01590">
    <property type="entry name" value="GAF"/>
    <property type="match status" value="1"/>
</dbReference>
<proteinExistence type="predicted"/>
<evidence type="ECO:0000256" key="1">
    <source>
        <dbReference type="SAM" id="MobiDB-lite"/>
    </source>
</evidence>
<feature type="region of interest" description="Disordered" evidence="1">
    <location>
        <begin position="239"/>
        <end position="259"/>
    </location>
</feature>
<dbReference type="AlphaFoldDB" id="A0A317N8S6"/>
<reference evidence="3 4" key="1">
    <citation type="submission" date="2018-05" db="EMBL/GenBank/DDBJ databases">
        <title>Genomic Encyclopedia of Type Strains, Phase IV (KMG-IV): sequencing the most valuable type-strain genomes for metagenomic binning, comparative biology and taxonomic classification.</title>
        <authorList>
            <person name="Goeker M."/>
        </authorList>
    </citation>
    <scope>NUCLEOTIDE SEQUENCE [LARGE SCALE GENOMIC DNA]</scope>
    <source>
        <strain evidence="3 4">DSM 44717</strain>
    </source>
</reference>
<evidence type="ECO:0000313" key="4">
    <source>
        <dbReference type="Proteomes" id="UP000246410"/>
    </source>
</evidence>
<dbReference type="EMBL" id="QGTL01000010">
    <property type="protein sequence ID" value="PWV71716.1"/>
    <property type="molecule type" value="Genomic_DNA"/>
</dbReference>
<dbReference type="Gene3D" id="3.30.450.40">
    <property type="match status" value="1"/>
</dbReference>
<name>A0A317N8S6_9NOCA</name>
<gene>
    <name evidence="3" type="ORF">DFR69_110200</name>
</gene>
<evidence type="ECO:0000313" key="3">
    <source>
        <dbReference type="EMBL" id="PWV71716.1"/>
    </source>
</evidence>
<sequence length="259" mass="27226">MNTARTRLAIADLTATLATEFDVPALLHAVALHAQRCFDAHCAAIVLHGRRAAGNAGLHIVAAAARDDSPADPRLHTVGPGLASARDGAVAMIADLDDSAGDDRWPEYRARAREAGLRSVRAFPVRAMAVPLGAVVVHADEPWGTRRPDDFGQILADLTAIALSTSQGGRRVTATDTVDTVLNGTAVIATAVGILAEYFDRDVDAARLRLHRLARAHQRTPTAQAAAVVRAQEVFPADPGAEPALHLPPDLAPPTSIGR</sequence>
<comment type="caution">
    <text evidence="3">The sequence shown here is derived from an EMBL/GenBank/DDBJ whole genome shotgun (WGS) entry which is preliminary data.</text>
</comment>
<protein>
    <submittedName>
        <fullName evidence="3">GAF domain-containing protein</fullName>
    </submittedName>
</protein>
<organism evidence="3 4">
    <name type="scientific">Nocardia neocaledoniensis</name>
    <dbReference type="NCBI Taxonomy" id="236511"/>
    <lineage>
        <taxon>Bacteria</taxon>
        <taxon>Bacillati</taxon>
        <taxon>Actinomycetota</taxon>
        <taxon>Actinomycetes</taxon>
        <taxon>Mycobacteriales</taxon>
        <taxon>Nocardiaceae</taxon>
        <taxon>Nocardia</taxon>
    </lineage>
</organism>
<feature type="domain" description="GAF" evidence="2">
    <location>
        <begin position="24"/>
        <end position="163"/>
    </location>
</feature>
<dbReference type="RefSeq" id="WP_110040036.1">
    <property type="nucleotide sequence ID" value="NZ_QGTL01000010.1"/>
</dbReference>
<accession>A0A317N8S6</accession>
<dbReference type="InterPro" id="IPR003018">
    <property type="entry name" value="GAF"/>
</dbReference>